<dbReference type="GO" id="GO:0016758">
    <property type="term" value="F:hexosyltransferase activity"/>
    <property type="evidence" value="ECO:0007669"/>
    <property type="project" value="TreeGrafter"/>
</dbReference>
<dbReference type="Proteomes" id="UP000010953">
    <property type="component" value="Unassembled WGS sequence"/>
</dbReference>
<dbReference type="InterPro" id="IPR028098">
    <property type="entry name" value="Glyco_trans_4-like_N"/>
</dbReference>
<dbReference type="SUPFAM" id="SSF53756">
    <property type="entry name" value="UDP-Glycosyltransferase/glycogen phosphorylase"/>
    <property type="match status" value="1"/>
</dbReference>
<dbReference type="Gene3D" id="3.40.50.2000">
    <property type="entry name" value="Glycogen Phosphorylase B"/>
    <property type="match status" value="2"/>
</dbReference>
<dbReference type="AlphaFoldDB" id="M7XFY8"/>
<accession>M7XFY8</accession>
<evidence type="ECO:0000313" key="4">
    <source>
        <dbReference type="Proteomes" id="UP000010953"/>
    </source>
</evidence>
<sequence length="362" mass="41499">MNRYVFICGNLYPHQIGGLEVFNHHLIKELGKITEVSVVSHQGRPNEIPKRDFIGIKTLPPHGLFFSFGIFFRMLFAKLDDIRVVVSFSKAHWINWLPYIALKKLRNLKYVVVIHSGDLGEWRNTTIHLALFRNAHALFGVSESICNAYRKSVNQPVIYLPPLIPFERENLEKSACRHTLGIPQNRKVILAVGSLRQVKRPNLPIAALDLLGYQFLKKERILLVFVGDGELRNELETSVKKLGIEEFVRFDGIQLREKIPFYLKASDVYLISSEYEGQPLSLLEALSYPIEIVGSDADGVRSILDAFGGNVFERGNTEALANLLKKVLTDPTYEPKYARSNLYFHERFDYQKVLHSFVEKTR</sequence>
<comment type="caution">
    <text evidence="3">The sequence shown here is derived from an EMBL/GenBank/DDBJ whole genome shotgun (WGS) entry which is preliminary data.</text>
</comment>
<dbReference type="PANTHER" id="PTHR45947">
    <property type="entry name" value="SULFOQUINOVOSYL TRANSFERASE SQD2"/>
    <property type="match status" value="1"/>
</dbReference>
<dbReference type="Pfam" id="PF00534">
    <property type="entry name" value="Glycos_transf_1"/>
    <property type="match status" value="1"/>
</dbReference>
<dbReference type="PANTHER" id="PTHR45947:SF3">
    <property type="entry name" value="SULFOQUINOVOSYL TRANSFERASE SQD2"/>
    <property type="match status" value="1"/>
</dbReference>
<dbReference type="InterPro" id="IPR050194">
    <property type="entry name" value="Glycosyltransferase_grp1"/>
</dbReference>
<feature type="domain" description="Glycosyltransferase subfamily 4-like N-terminal" evidence="2">
    <location>
        <begin position="16"/>
        <end position="161"/>
    </location>
</feature>
<evidence type="ECO:0000259" key="1">
    <source>
        <dbReference type="Pfam" id="PF00534"/>
    </source>
</evidence>
<evidence type="ECO:0000313" key="3">
    <source>
        <dbReference type="EMBL" id="EMS33458.1"/>
    </source>
</evidence>
<dbReference type="RefSeq" id="WP_008626225.1">
    <property type="nucleotide sequence ID" value="NZ_AMZY02000009.1"/>
</dbReference>
<protein>
    <submittedName>
        <fullName evidence="3">Glycosyl transferase, group 1</fullName>
    </submittedName>
</protein>
<dbReference type="InParanoid" id="M7XFY8"/>
<reference evidence="3" key="1">
    <citation type="submission" date="2013-01" db="EMBL/GenBank/DDBJ databases">
        <title>Genome assembly of Mariniradius saccharolyticus AK6.</title>
        <authorList>
            <person name="Vaidya B."/>
            <person name="Khatri I."/>
            <person name="Tanuku N.R.S."/>
            <person name="Subramanian S."/>
            <person name="Pinnaka A."/>
        </authorList>
    </citation>
    <scope>NUCLEOTIDE SEQUENCE [LARGE SCALE GENOMIC DNA]</scope>
    <source>
        <strain evidence="3">AK6</strain>
    </source>
</reference>
<gene>
    <name evidence="3" type="ORF">C943_04336</name>
</gene>
<dbReference type="OrthoDB" id="832722at2"/>
<feature type="domain" description="Glycosyl transferase family 1" evidence="1">
    <location>
        <begin position="178"/>
        <end position="335"/>
    </location>
</feature>
<proteinExistence type="predicted"/>
<dbReference type="EMBL" id="AMZY02000009">
    <property type="protein sequence ID" value="EMS33458.1"/>
    <property type="molecule type" value="Genomic_DNA"/>
</dbReference>
<evidence type="ECO:0000259" key="2">
    <source>
        <dbReference type="Pfam" id="PF13439"/>
    </source>
</evidence>
<dbReference type="CDD" id="cd03801">
    <property type="entry name" value="GT4_PimA-like"/>
    <property type="match status" value="1"/>
</dbReference>
<dbReference type="eggNOG" id="COG0438">
    <property type="taxonomic scope" value="Bacteria"/>
</dbReference>
<keyword evidence="3" id="KW-0808">Transferase</keyword>
<dbReference type="STRING" id="1239962.C943_04336"/>
<keyword evidence="4" id="KW-1185">Reference proteome</keyword>
<dbReference type="Pfam" id="PF13439">
    <property type="entry name" value="Glyco_transf_4"/>
    <property type="match status" value="1"/>
</dbReference>
<dbReference type="InterPro" id="IPR001296">
    <property type="entry name" value="Glyco_trans_1"/>
</dbReference>
<name>M7XFY8_9BACT</name>
<organism evidence="3 4">
    <name type="scientific">Mariniradius saccharolyticus AK6</name>
    <dbReference type="NCBI Taxonomy" id="1239962"/>
    <lineage>
        <taxon>Bacteria</taxon>
        <taxon>Pseudomonadati</taxon>
        <taxon>Bacteroidota</taxon>
        <taxon>Cytophagia</taxon>
        <taxon>Cytophagales</taxon>
        <taxon>Cyclobacteriaceae</taxon>
        <taxon>Mariniradius</taxon>
    </lineage>
</organism>